<dbReference type="AlphaFoldDB" id="A0A9N9GPU4"/>
<dbReference type="EMBL" id="CAJVPL010003030">
    <property type="protein sequence ID" value="CAG8624647.1"/>
    <property type="molecule type" value="Genomic_DNA"/>
</dbReference>
<gene>
    <name evidence="1" type="ORF">AGERDE_LOCUS10225</name>
</gene>
<protein>
    <submittedName>
        <fullName evidence="1">9679_t:CDS:1</fullName>
    </submittedName>
</protein>
<feature type="non-terminal residue" evidence="1">
    <location>
        <position position="1"/>
    </location>
</feature>
<evidence type="ECO:0000313" key="1">
    <source>
        <dbReference type="EMBL" id="CAG8624647.1"/>
    </source>
</evidence>
<keyword evidence="2" id="KW-1185">Reference proteome</keyword>
<comment type="caution">
    <text evidence="1">The sequence shown here is derived from an EMBL/GenBank/DDBJ whole genome shotgun (WGS) entry which is preliminary data.</text>
</comment>
<name>A0A9N9GPU4_9GLOM</name>
<accession>A0A9N9GPU4</accession>
<organism evidence="1 2">
    <name type="scientific">Ambispora gerdemannii</name>
    <dbReference type="NCBI Taxonomy" id="144530"/>
    <lineage>
        <taxon>Eukaryota</taxon>
        <taxon>Fungi</taxon>
        <taxon>Fungi incertae sedis</taxon>
        <taxon>Mucoromycota</taxon>
        <taxon>Glomeromycotina</taxon>
        <taxon>Glomeromycetes</taxon>
        <taxon>Archaeosporales</taxon>
        <taxon>Ambisporaceae</taxon>
        <taxon>Ambispora</taxon>
    </lineage>
</organism>
<dbReference type="Proteomes" id="UP000789831">
    <property type="component" value="Unassembled WGS sequence"/>
</dbReference>
<evidence type="ECO:0000313" key="2">
    <source>
        <dbReference type="Proteomes" id="UP000789831"/>
    </source>
</evidence>
<sequence>MANSLSIPELVEKIISRLSNNDLAQEKFYHEELRLRQNAFDTTCKNLDTVLSDDFAFEDDVQNYLEKFRYGIDCDLDKLESLG</sequence>
<reference evidence="1" key="1">
    <citation type="submission" date="2021-06" db="EMBL/GenBank/DDBJ databases">
        <authorList>
            <person name="Kallberg Y."/>
            <person name="Tangrot J."/>
            <person name="Rosling A."/>
        </authorList>
    </citation>
    <scope>NUCLEOTIDE SEQUENCE</scope>
    <source>
        <strain evidence="1">MT106</strain>
    </source>
</reference>
<proteinExistence type="predicted"/>